<protein>
    <submittedName>
        <fullName evidence="2">Uncharacterized protein</fullName>
    </submittedName>
</protein>
<organism evidence="2">
    <name type="scientific">Homalodisca liturata</name>
    <dbReference type="NCBI Taxonomy" id="320908"/>
    <lineage>
        <taxon>Eukaryota</taxon>
        <taxon>Metazoa</taxon>
        <taxon>Ecdysozoa</taxon>
        <taxon>Arthropoda</taxon>
        <taxon>Hexapoda</taxon>
        <taxon>Insecta</taxon>
        <taxon>Pterygota</taxon>
        <taxon>Neoptera</taxon>
        <taxon>Paraneoptera</taxon>
        <taxon>Hemiptera</taxon>
        <taxon>Auchenorrhyncha</taxon>
        <taxon>Membracoidea</taxon>
        <taxon>Cicadellidae</taxon>
        <taxon>Cicadellinae</taxon>
        <taxon>Proconiini</taxon>
        <taxon>Homalodisca</taxon>
    </lineage>
</organism>
<feature type="region of interest" description="Disordered" evidence="1">
    <location>
        <begin position="14"/>
        <end position="63"/>
    </location>
</feature>
<evidence type="ECO:0000313" key="2">
    <source>
        <dbReference type="EMBL" id="JAS87133.1"/>
    </source>
</evidence>
<feature type="non-terminal residue" evidence="2">
    <location>
        <position position="1"/>
    </location>
</feature>
<reference evidence="2" key="1">
    <citation type="submission" date="2015-11" db="EMBL/GenBank/DDBJ databases">
        <title>De novo transcriptome assembly of four potential Pierce s Disease insect vectors from Arizona vineyards.</title>
        <authorList>
            <person name="Tassone E.E."/>
        </authorList>
    </citation>
    <scope>NUCLEOTIDE SEQUENCE</scope>
</reference>
<proteinExistence type="predicted"/>
<gene>
    <name evidence="2" type="ORF">g.59387</name>
</gene>
<dbReference type="AlphaFoldDB" id="A0A1B6IJP5"/>
<feature type="compositionally biased region" description="Basic and acidic residues" evidence="1">
    <location>
        <begin position="34"/>
        <end position="53"/>
    </location>
</feature>
<evidence type="ECO:0000256" key="1">
    <source>
        <dbReference type="SAM" id="MobiDB-lite"/>
    </source>
</evidence>
<feature type="non-terminal residue" evidence="2">
    <location>
        <position position="211"/>
    </location>
</feature>
<dbReference type="EMBL" id="GECU01020573">
    <property type="protein sequence ID" value="JAS87133.1"/>
    <property type="molecule type" value="Transcribed_RNA"/>
</dbReference>
<accession>A0A1B6IJP5</accession>
<sequence length="211" mass="23075">AVCQAAVPRNDRAEILLAEGPLDRGGEESDEGRDEGGIEGEKDVVEEHDRKVQVPDVGANRGGDGSVQAVGKESMVQLQIHQQHAGEESKERGTYESFNCFFGAEGIERSPPYELAHRIGEDVVRDDKNAWIKEVELAPLNVQYRVGAAAAQHVGGEVDYAKEEELGREQALAEVECEQHQGGDVCIEEQHAVVADDVVLFNRGIDLYEGR</sequence>
<name>A0A1B6IJP5_9HEMI</name>